<sequence length="265" mass="30168">MGIEDVLLSMGMGWTDMAHHQHQPPRTQFFVNNITTLSSLVAAPTQLLQRGAMDSFAHSVPFFEYFRRCGVLTIWRVVSILLEQLGRLSSRWPVSLRPAFLVWVLFLGLKTFVVDMWLGVYLAQHYQLVEGRVKWRAVWRDMRRWFKTNGSGLATKVLFPVWVVVGYLVTALKVSGWSVFGWSPSASMMYNLVMSGGIIGGWWFVSTHLEDEKGAKQSNVRFDGEFDSPESTSDESKMVGKGAAGWKKRPKARRTPKKKKKSVTF</sequence>
<feature type="transmembrane region" description="Helical" evidence="2">
    <location>
        <begin position="145"/>
        <end position="168"/>
    </location>
</feature>
<comment type="caution">
    <text evidence="3">The sequence shown here is derived from an EMBL/GenBank/DDBJ whole genome shotgun (WGS) entry which is preliminary data.</text>
</comment>
<keyword evidence="2" id="KW-1133">Transmembrane helix</keyword>
<dbReference type="EMBL" id="JAULSU010000005">
    <property type="protein sequence ID" value="KAK0616507.1"/>
    <property type="molecule type" value="Genomic_DNA"/>
</dbReference>
<evidence type="ECO:0000313" key="4">
    <source>
        <dbReference type="Proteomes" id="UP001175000"/>
    </source>
</evidence>
<feature type="transmembrane region" description="Helical" evidence="2">
    <location>
        <begin position="100"/>
        <end position="124"/>
    </location>
</feature>
<reference evidence="3" key="1">
    <citation type="submission" date="2023-06" db="EMBL/GenBank/DDBJ databases">
        <title>Genome-scale phylogeny and comparative genomics of the fungal order Sordariales.</title>
        <authorList>
            <consortium name="Lawrence Berkeley National Laboratory"/>
            <person name="Hensen N."/>
            <person name="Bonometti L."/>
            <person name="Westerberg I."/>
            <person name="Brannstrom I.O."/>
            <person name="Guillou S."/>
            <person name="Cros-Aarteil S."/>
            <person name="Calhoun S."/>
            <person name="Haridas S."/>
            <person name="Kuo A."/>
            <person name="Mondo S."/>
            <person name="Pangilinan J."/>
            <person name="Riley R."/>
            <person name="Labutti K."/>
            <person name="Andreopoulos B."/>
            <person name="Lipzen A."/>
            <person name="Chen C."/>
            <person name="Yanf M."/>
            <person name="Daum C."/>
            <person name="Ng V."/>
            <person name="Clum A."/>
            <person name="Steindorff A."/>
            <person name="Ohm R."/>
            <person name="Martin F."/>
            <person name="Silar P."/>
            <person name="Natvig D."/>
            <person name="Lalanne C."/>
            <person name="Gautier V."/>
            <person name="Ament-Velasquez S.L."/>
            <person name="Kruys A."/>
            <person name="Hutchinson M.I."/>
            <person name="Powell A.J."/>
            <person name="Barry K."/>
            <person name="Miller A.N."/>
            <person name="Grigoriev I.V."/>
            <person name="Debuchy R."/>
            <person name="Gladieux P."/>
            <person name="Thoren M.H."/>
            <person name="Johannesson H."/>
        </authorList>
    </citation>
    <scope>NUCLEOTIDE SEQUENCE</scope>
    <source>
        <strain evidence="3">CBS 606.72</strain>
    </source>
</reference>
<proteinExistence type="predicted"/>
<evidence type="ECO:0000313" key="3">
    <source>
        <dbReference type="EMBL" id="KAK0616507.1"/>
    </source>
</evidence>
<dbReference type="AlphaFoldDB" id="A0AA40BWW0"/>
<keyword evidence="4" id="KW-1185">Reference proteome</keyword>
<dbReference type="Proteomes" id="UP001175000">
    <property type="component" value="Unassembled WGS sequence"/>
</dbReference>
<accession>A0AA40BWW0</accession>
<feature type="region of interest" description="Disordered" evidence="1">
    <location>
        <begin position="220"/>
        <end position="265"/>
    </location>
</feature>
<evidence type="ECO:0000256" key="1">
    <source>
        <dbReference type="SAM" id="MobiDB-lite"/>
    </source>
</evidence>
<protein>
    <submittedName>
        <fullName evidence="3">Uncharacterized protein</fullName>
    </submittedName>
</protein>
<keyword evidence="2" id="KW-0472">Membrane</keyword>
<evidence type="ECO:0000256" key="2">
    <source>
        <dbReference type="SAM" id="Phobius"/>
    </source>
</evidence>
<organism evidence="3 4">
    <name type="scientific">Immersiella caudata</name>
    <dbReference type="NCBI Taxonomy" id="314043"/>
    <lineage>
        <taxon>Eukaryota</taxon>
        <taxon>Fungi</taxon>
        <taxon>Dikarya</taxon>
        <taxon>Ascomycota</taxon>
        <taxon>Pezizomycotina</taxon>
        <taxon>Sordariomycetes</taxon>
        <taxon>Sordariomycetidae</taxon>
        <taxon>Sordariales</taxon>
        <taxon>Lasiosphaeriaceae</taxon>
        <taxon>Immersiella</taxon>
    </lineage>
</organism>
<feature type="compositionally biased region" description="Basic residues" evidence="1">
    <location>
        <begin position="246"/>
        <end position="265"/>
    </location>
</feature>
<feature type="transmembrane region" description="Helical" evidence="2">
    <location>
        <begin position="188"/>
        <end position="205"/>
    </location>
</feature>
<gene>
    <name evidence="3" type="ORF">B0T14DRAFT_248307</name>
</gene>
<name>A0AA40BWW0_9PEZI</name>
<keyword evidence="2" id="KW-0812">Transmembrane</keyword>